<dbReference type="GeneID" id="24877705"/>
<dbReference type="RefSeq" id="WP_048040352.1">
    <property type="nucleotide sequence ID" value="NZ_CP009513.1"/>
</dbReference>
<dbReference type="AlphaFoldDB" id="A0A0E3RRU3"/>
<evidence type="ECO:0000259" key="1">
    <source>
        <dbReference type="Pfam" id="PF04471"/>
    </source>
</evidence>
<protein>
    <recommendedName>
        <fullName evidence="1">Restriction endonuclease type IV Mrr domain-containing protein</fullName>
    </recommendedName>
</protein>
<dbReference type="HOGENOM" id="CLU_076893_0_0_2"/>
<dbReference type="SUPFAM" id="SSF52980">
    <property type="entry name" value="Restriction endonuclease-like"/>
    <property type="match status" value="1"/>
</dbReference>
<dbReference type="GO" id="GO:0003677">
    <property type="term" value="F:DNA binding"/>
    <property type="evidence" value="ECO:0007669"/>
    <property type="project" value="InterPro"/>
</dbReference>
<dbReference type="Pfam" id="PF04471">
    <property type="entry name" value="Mrr_cat"/>
    <property type="match status" value="1"/>
</dbReference>
<gene>
    <name evidence="2" type="ORF">MSMAL_1476</name>
</gene>
<dbReference type="GO" id="GO:0004519">
    <property type="term" value="F:endonuclease activity"/>
    <property type="evidence" value="ECO:0007669"/>
    <property type="project" value="InterPro"/>
</dbReference>
<sequence>MEINNTFHYPPELMSLLGDTIPLLNRKKIDVFLFFEGAGVTPKLIQPLRQQWQRDKNSITKFEITQQILTKLNQNDETYLRERREVLKRVVEFESFLSCWPDDQLKARGLVAEIQKVVNVKDSFTRIAKERESEQRVRIAQKKAEIEKINRKKEEIARIKAELFSLFSEKNRQKRGKALEGVLNSLFQAYGVLIREAFALTGDEGEGIVEQIDGVIEIDGHLYFIEMKWWDKPISVPEISQHLVRVYHRAESRAIIISASGFTGPAVSTCKDALQQKVVTLCTLQELVILLEKEGDLCNFIKKKIQAAIVDRKPFVEVSV</sequence>
<organism evidence="2 3">
    <name type="scientific">Methanosarcina mazei LYC</name>
    <dbReference type="NCBI Taxonomy" id="1434114"/>
    <lineage>
        <taxon>Archaea</taxon>
        <taxon>Methanobacteriati</taxon>
        <taxon>Methanobacteriota</taxon>
        <taxon>Stenosarchaea group</taxon>
        <taxon>Methanomicrobia</taxon>
        <taxon>Methanosarcinales</taxon>
        <taxon>Methanosarcinaceae</taxon>
        <taxon>Methanosarcina</taxon>
    </lineage>
</organism>
<dbReference type="PATRIC" id="fig|1434114.4.peg.1859"/>
<reference evidence="2 3" key="1">
    <citation type="submission" date="2014-07" db="EMBL/GenBank/DDBJ databases">
        <title>Methanogenic archaea and the global carbon cycle.</title>
        <authorList>
            <person name="Henriksen J.R."/>
            <person name="Luke J."/>
            <person name="Reinhart S."/>
            <person name="Benedict M.N."/>
            <person name="Youngblut N.D."/>
            <person name="Metcalf M.E."/>
            <person name="Whitaker R.J."/>
            <person name="Metcalf W.W."/>
        </authorList>
    </citation>
    <scope>NUCLEOTIDE SEQUENCE [LARGE SCALE GENOMIC DNA]</scope>
    <source>
        <strain evidence="2 3">LYC</strain>
    </source>
</reference>
<evidence type="ECO:0000313" key="3">
    <source>
        <dbReference type="Proteomes" id="UP000033063"/>
    </source>
</evidence>
<feature type="domain" description="Restriction endonuclease type IV Mrr" evidence="1">
    <location>
        <begin position="176"/>
        <end position="289"/>
    </location>
</feature>
<dbReference type="Proteomes" id="UP000033063">
    <property type="component" value="Chromosome"/>
</dbReference>
<proteinExistence type="predicted"/>
<evidence type="ECO:0000313" key="2">
    <source>
        <dbReference type="EMBL" id="AKB68019.1"/>
    </source>
</evidence>
<dbReference type="InterPro" id="IPR007560">
    <property type="entry name" value="Restrct_endonuc_IV_Mrr"/>
</dbReference>
<name>A0A0E3RRU3_METMZ</name>
<dbReference type="EMBL" id="CP009513">
    <property type="protein sequence ID" value="AKB68019.1"/>
    <property type="molecule type" value="Genomic_DNA"/>
</dbReference>
<dbReference type="GO" id="GO:0009307">
    <property type="term" value="P:DNA restriction-modification system"/>
    <property type="evidence" value="ECO:0007669"/>
    <property type="project" value="InterPro"/>
</dbReference>
<accession>A0A0E3RRU3</accession>
<dbReference type="InterPro" id="IPR011335">
    <property type="entry name" value="Restrct_endonuc-II-like"/>
</dbReference>